<feature type="non-terminal residue" evidence="1">
    <location>
        <position position="18"/>
    </location>
</feature>
<proteinExistence type="predicted"/>
<gene>
    <name evidence="1" type="ORF">rCG_23916</name>
</gene>
<reference evidence="2" key="1">
    <citation type="submission" date="2005-09" db="EMBL/GenBank/DDBJ databases">
        <authorList>
            <person name="Mural R.J."/>
            <person name="Li P.W."/>
            <person name="Adams M.D."/>
            <person name="Amanatides P.G."/>
            <person name="Baden-Tillson H."/>
            <person name="Barnstead M."/>
            <person name="Chin S.H."/>
            <person name="Dew I."/>
            <person name="Evans C.A."/>
            <person name="Ferriera S."/>
            <person name="Flanigan M."/>
            <person name="Fosler C."/>
            <person name="Glodek A."/>
            <person name="Gu Z."/>
            <person name="Holt R.A."/>
            <person name="Jennings D."/>
            <person name="Kraft C.L."/>
            <person name="Lu F."/>
            <person name="Nguyen T."/>
            <person name="Nusskern D.R."/>
            <person name="Pfannkoch C.M."/>
            <person name="Sitter C."/>
            <person name="Sutton G.G."/>
            <person name="Venter J.C."/>
            <person name="Wang Z."/>
            <person name="Woodage T."/>
            <person name="Zheng X.H."/>
            <person name="Zhong F."/>
        </authorList>
    </citation>
    <scope>NUCLEOTIDE SEQUENCE [LARGE SCALE GENOMIC DNA]</scope>
    <source>
        <strain>BN</strain>
        <strain evidence="2">Sprague-Dawley</strain>
    </source>
</reference>
<organism evidence="1 2">
    <name type="scientific">Rattus norvegicus</name>
    <name type="common">Rat</name>
    <dbReference type="NCBI Taxonomy" id="10116"/>
    <lineage>
        <taxon>Eukaryota</taxon>
        <taxon>Metazoa</taxon>
        <taxon>Chordata</taxon>
        <taxon>Craniata</taxon>
        <taxon>Vertebrata</taxon>
        <taxon>Euteleostomi</taxon>
        <taxon>Mammalia</taxon>
        <taxon>Eutheria</taxon>
        <taxon>Euarchontoglires</taxon>
        <taxon>Glires</taxon>
        <taxon>Rodentia</taxon>
        <taxon>Myomorpha</taxon>
        <taxon>Muroidea</taxon>
        <taxon>Muridae</taxon>
        <taxon>Murinae</taxon>
        <taxon>Rattus</taxon>
    </lineage>
</organism>
<dbReference type="AlphaFoldDB" id="A6JVR1"/>
<evidence type="ECO:0000313" key="2">
    <source>
        <dbReference type="Proteomes" id="UP000234681"/>
    </source>
</evidence>
<name>A6JVR1_RAT</name>
<dbReference type="Proteomes" id="UP000234681">
    <property type="component" value="Chromosome 9"/>
</dbReference>
<accession>A6JVR1</accession>
<protein>
    <submittedName>
        <fullName evidence="1">RCG23916</fullName>
    </submittedName>
</protein>
<sequence>MTFNFLASCLCLYMSGLQ</sequence>
<evidence type="ECO:0000313" key="1">
    <source>
        <dbReference type="EMBL" id="EDL75319.1"/>
    </source>
</evidence>
<dbReference type="EMBL" id="CH474004">
    <property type="protein sequence ID" value="EDL75319.1"/>
    <property type="molecule type" value="Genomic_DNA"/>
</dbReference>